<keyword evidence="2" id="KW-1185">Reference proteome</keyword>
<name>A0A176S4R7_9GAMM</name>
<protein>
    <submittedName>
        <fullName evidence="1">Plasmid stability protein</fullName>
    </submittedName>
</protein>
<accession>A0A176S4R7</accession>
<gene>
    <name evidence="1" type="ORF">THIOM_001110</name>
</gene>
<reference evidence="1 2" key="1">
    <citation type="submission" date="2016-05" db="EMBL/GenBank/DDBJ databases">
        <title>Single-cell genome of chain-forming Candidatus Thiomargarita nelsonii and comparison to other large sulfur-oxidizing bacteria.</title>
        <authorList>
            <person name="Winkel M."/>
            <person name="Salman V."/>
            <person name="Woyke T."/>
            <person name="Schulz-Vogt H."/>
            <person name="Richter M."/>
            <person name="Flood B."/>
            <person name="Bailey J."/>
            <person name="Amann R."/>
            <person name="Mussmann M."/>
        </authorList>
    </citation>
    <scope>NUCLEOTIDE SEQUENCE [LARGE SCALE GENOMIC DNA]</scope>
    <source>
        <strain evidence="1 2">THI036</strain>
    </source>
</reference>
<evidence type="ECO:0000313" key="1">
    <source>
        <dbReference type="EMBL" id="OAD23063.1"/>
    </source>
</evidence>
<dbReference type="Proteomes" id="UP000076962">
    <property type="component" value="Unassembled WGS sequence"/>
</dbReference>
<evidence type="ECO:0000313" key="2">
    <source>
        <dbReference type="Proteomes" id="UP000076962"/>
    </source>
</evidence>
<comment type="caution">
    <text evidence="1">The sequence shown here is derived from an EMBL/GenBank/DDBJ whole genome shotgun (WGS) entry which is preliminary data.</text>
</comment>
<proteinExistence type="predicted"/>
<dbReference type="SUPFAM" id="SSF88723">
    <property type="entry name" value="PIN domain-like"/>
    <property type="match status" value="1"/>
</dbReference>
<organism evidence="1 2">
    <name type="scientific">Candidatus Thiomargarita nelsonii</name>
    <dbReference type="NCBI Taxonomy" id="1003181"/>
    <lineage>
        <taxon>Bacteria</taxon>
        <taxon>Pseudomonadati</taxon>
        <taxon>Pseudomonadota</taxon>
        <taxon>Gammaproteobacteria</taxon>
        <taxon>Thiotrichales</taxon>
        <taxon>Thiotrichaceae</taxon>
        <taxon>Thiomargarita</taxon>
    </lineage>
</organism>
<dbReference type="AlphaFoldDB" id="A0A176S4R7"/>
<dbReference type="Gene3D" id="3.40.50.1010">
    <property type="entry name" value="5'-nuclease"/>
    <property type="match status" value="1"/>
</dbReference>
<dbReference type="InterPro" id="IPR029060">
    <property type="entry name" value="PIN-like_dom_sf"/>
</dbReference>
<sequence length="65" mass="7187">MSYKNASKKPAWFENFVQSRSEVLPVTTGIAKQCGTLRGQLRQKGITRSQADLLIAATALLHNLE</sequence>
<dbReference type="EMBL" id="LUTY01000578">
    <property type="protein sequence ID" value="OAD23063.1"/>
    <property type="molecule type" value="Genomic_DNA"/>
</dbReference>